<reference evidence="6 7" key="1">
    <citation type="submission" date="2019-03" db="EMBL/GenBank/DDBJ databases">
        <title>Genomic Encyclopedia of Type Strains, Phase IV (KMG-IV): sequencing the most valuable type-strain genomes for metagenomic binning, comparative biology and taxonomic classification.</title>
        <authorList>
            <person name="Goeker M."/>
        </authorList>
    </citation>
    <scope>NUCLEOTIDE SEQUENCE [LARGE SCALE GENOMIC DNA]</scope>
    <source>
        <strain evidence="6 7">DSM 12121</strain>
    </source>
</reference>
<sequence length="232" mass="24761">MNAHLSPSLAALFWLAVTLLGYVVTRALHRRYRRFWLSPILLVPVLLFLLAIPSDTSYAEYARDTAWLIGLLGPATVAFAVPIWEQRALLARHWPALGAGMVAGTAMALASSWLLARSLALDGEVARSLLPRSITTPFAMEMSRDLGGVPELTAAFVMITGIFGMFGGTLVLRLLPLKTELARGALFGVGAHGAGTAKAYELGSREGSVAGLLMVLTGLFNLLVSPLVAHLL</sequence>
<protein>
    <submittedName>
        <fullName evidence="6">Putative murein hydrolase (TIGR00659 family)</fullName>
    </submittedName>
</protein>
<dbReference type="GO" id="GO:0016020">
    <property type="term" value="C:membrane"/>
    <property type="evidence" value="ECO:0007669"/>
    <property type="project" value="UniProtKB-SubCell"/>
</dbReference>
<dbReference type="Proteomes" id="UP000295129">
    <property type="component" value="Unassembled WGS sequence"/>
</dbReference>
<evidence type="ECO:0000313" key="6">
    <source>
        <dbReference type="EMBL" id="TDN43810.1"/>
    </source>
</evidence>
<dbReference type="PANTHER" id="PTHR30249:SF16">
    <property type="entry name" value="INNER MEMBRANE PROTEIN"/>
    <property type="match status" value="1"/>
</dbReference>
<evidence type="ECO:0000313" key="7">
    <source>
        <dbReference type="Proteomes" id="UP000295129"/>
    </source>
</evidence>
<dbReference type="GO" id="GO:0016787">
    <property type="term" value="F:hydrolase activity"/>
    <property type="evidence" value="ECO:0007669"/>
    <property type="project" value="UniProtKB-KW"/>
</dbReference>
<organism evidence="6 7">
    <name type="scientific">Azoarcus indigens</name>
    <dbReference type="NCBI Taxonomy" id="29545"/>
    <lineage>
        <taxon>Bacteria</taxon>
        <taxon>Pseudomonadati</taxon>
        <taxon>Pseudomonadota</taxon>
        <taxon>Betaproteobacteria</taxon>
        <taxon>Rhodocyclales</taxon>
        <taxon>Zoogloeaceae</taxon>
        <taxon>Azoarcus</taxon>
    </lineage>
</organism>
<comment type="caution">
    <text evidence="6">The sequence shown here is derived from an EMBL/GenBank/DDBJ whole genome shotgun (WGS) entry which is preliminary data.</text>
</comment>
<dbReference type="InterPro" id="IPR007300">
    <property type="entry name" value="CidB/LrgB"/>
</dbReference>
<feature type="transmembrane region" description="Helical" evidence="5">
    <location>
        <begin position="36"/>
        <end position="54"/>
    </location>
</feature>
<dbReference type="AlphaFoldDB" id="A0A4R6DGZ1"/>
<keyword evidence="7" id="KW-1185">Reference proteome</keyword>
<accession>A0A4R6DGZ1</accession>
<evidence type="ECO:0000256" key="4">
    <source>
        <dbReference type="ARBA" id="ARBA00023136"/>
    </source>
</evidence>
<proteinExistence type="predicted"/>
<dbReference type="RefSeq" id="WP_133595135.1">
    <property type="nucleotide sequence ID" value="NZ_SNVV01000037.1"/>
</dbReference>
<evidence type="ECO:0000256" key="1">
    <source>
        <dbReference type="ARBA" id="ARBA00004141"/>
    </source>
</evidence>
<keyword evidence="3 5" id="KW-1133">Transmembrane helix</keyword>
<evidence type="ECO:0000256" key="5">
    <source>
        <dbReference type="SAM" id="Phobius"/>
    </source>
</evidence>
<evidence type="ECO:0000256" key="3">
    <source>
        <dbReference type="ARBA" id="ARBA00022989"/>
    </source>
</evidence>
<feature type="transmembrane region" description="Helical" evidence="5">
    <location>
        <begin position="152"/>
        <end position="175"/>
    </location>
</feature>
<keyword evidence="4 5" id="KW-0472">Membrane</keyword>
<comment type="subcellular location">
    <subcellularLocation>
        <location evidence="1">Membrane</location>
        <topology evidence="1">Multi-pass membrane protein</topology>
    </subcellularLocation>
</comment>
<dbReference type="EMBL" id="SNVV01000037">
    <property type="protein sequence ID" value="TDN43810.1"/>
    <property type="molecule type" value="Genomic_DNA"/>
</dbReference>
<evidence type="ECO:0000256" key="2">
    <source>
        <dbReference type="ARBA" id="ARBA00022692"/>
    </source>
</evidence>
<dbReference type="PANTHER" id="PTHR30249">
    <property type="entry name" value="PUTATIVE SEROTONIN TRANSPORTER"/>
    <property type="match status" value="1"/>
</dbReference>
<feature type="transmembrane region" description="Helical" evidence="5">
    <location>
        <begin position="66"/>
        <end position="84"/>
    </location>
</feature>
<dbReference type="Pfam" id="PF04172">
    <property type="entry name" value="LrgB"/>
    <property type="match status" value="1"/>
</dbReference>
<keyword evidence="2 5" id="KW-0812">Transmembrane</keyword>
<keyword evidence="6" id="KW-0378">Hydrolase</keyword>
<feature type="transmembrane region" description="Helical" evidence="5">
    <location>
        <begin position="96"/>
        <end position="116"/>
    </location>
</feature>
<name>A0A4R6DGZ1_9RHOO</name>
<dbReference type="OrthoDB" id="9811701at2"/>
<gene>
    <name evidence="6" type="ORF">C7389_13712</name>
</gene>
<feature type="transmembrane region" description="Helical" evidence="5">
    <location>
        <begin position="209"/>
        <end position="229"/>
    </location>
</feature>
<feature type="transmembrane region" description="Helical" evidence="5">
    <location>
        <begin position="6"/>
        <end position="24"/>
    </location>
</feature>